<dbReference type="GO" id="GO:0051087">
    <property type="term" value="F:protein-folding chaperone binding"/>
    <property type="evidence" value="ECO:0007669"/>
    <property type="project" value="TreeGrafter"/>
</dbReference>
<evidence type="ECO:0000259" key="2">
    <source>
        <dbReference type="PROSITE" id="PS50076"/>
    </source>
</evidence>
<accession>A0A2X2YG20</accession>
<evidence type="ECO:0000256" key="1">
    <source>
        <dbReference type="ARBA" id="ARBA00023186"/>
    </source>
</evidence>
<sequence>MGTNDWIDKDYYAVLGVSKDVTDKDLKKAYRKLARQYHPDQNPGDKAAEEKFKEIGEAYSVLSDSEQRQKYDALRAMVSGGPRFQAGGSRHGSASDFEDVFSAMFSGGYGAGGSTYGGAGPDLSDILNTFTRYADSADGAGPGASYAGFGPGFSGRFPGGARPTADPGYGAGASTAGARKFAFRAQDGADLTASTKLTFKQAYNGATIRLKLHGEVISVRIPPGVRDGQKIRLKGKGKPGINGGEPGNLVVTCSVSPHPFLQLDGKDLLFTLPITFAEAVNGALIEVPLPDGSTVKVNVPSGTQSGEEIRIPGYGLHTKKGRGNLRLTVQVAVPQKLSRAAKKAVDDFAAATSSANPRAELDRKVAL</sequence>
<dbReference type="GO" id="GO:0051082">
    <property type="term" value="F:unfolded protein binding"/>
    <property type="evidence" value="ECO:0007669"/>
    <property type="project" value="InterPro"/>
</dbReference>
<dbReference type="InterPro" id="IPR002939">
    <property type="entry name" value="DnaJ_C"/>
</dbReference>
<dbReference type="Proteomes" id="UP000250245">
    <property type="component" value="Unassembled WGS sequence"/>
</dbReference>
<dbReference type="Pfam" id="PF00226">
    <property type="entry name" value="DnaJ"/>
    <property type="match status" value="1"/>
</dbReference>
<feature type="domain" description="J" evidence="2">
    <location>
        <begin position="10"/>
        <end position="75"/>
    </location>
</feature>
<dbReference type="GO" id="GO:0006457">
    <property type="term" value="P:protein folding"/>
    <property type="evidence" value="ECO:0007669"/>
    <property type="project" value="InterPro"/>
</dbReference>
<dbReference type="EMBL" id="UASJ01000001">
    <property type="protein sequence ID" value="SQB63376.1"/>
    <property type="molecule type" value="Genomic_DNA"/>
</dbReference>
<dbReference type="SUPFAM" id="SSF46565">
    <property type="entry name" value="Chaperone J-domain"/>
    <property type="match status" value="1"/>
</dbReference>
<dbReference type="SMART" id="SM00271">
    <property type="entry name" value="DnaJ"/>
    <property type="match status" value="1"/>
</dbReference>
<protein>
    <submittedName>
        <fullName evidence="4">Chaperone protein DnaJ</fullName>
    </submittedName>
    <submittedName>
        <fullName evidence="3">DnaJ domain-containing protein</fullName>
    </submittedName>
</protein>
<evidence type="ECO:0000313" key="3">
    <source>
        <dbReference type="EMBL" id="NMW86384.1"/>
    </source>
</evidence>
<dbReference type="Pfam" id="PF01556">
    <property type="entry name" value="DnaJ_C"/>
    <property type="match status" value="1"/>
</dbReference>
<dbReference type="OMA" id="MPIRKEG"/>
<dbReference type="InterPro" id="IPR001623">
    <property type="entry name" value="DnaJ_domain"/>
</dbReference>
<dbReference type="InterPro" id="IPR036869">
    <property type="entry name" value="J_dom_sf"/>
</dbReference>
<dbReference type="CDD" id="cd06257">
    <property type="entry name" value="DnaJ"/>
    <property type="match status" value="1"/>
</dbReference>
<dbReference type="GeneID" id="55564703"/>
<dbReference type="PANTHER" id="PTHR24078:SF553">
    <property type="entry name" value="DNAJ HOMOLOG SUBFAMILY B MEMBER 5"/>
    <property type="match status" value="1"/>
</dbReference>
<evidence type="ECO:0000313" key="4">
    <source>
        <dbReference type="EMBL" id="SQB63376.1"/>
    </source>
</evidence>
<evidence type="ECO:0000313" key="6">
    <source>
        <dbReference type="Proteomes" id="UP000553981"/>
    </source>
</evidence>
<organism evidence="4 5">
    <name type="scientific">Mobiluncus curtisii</name>
    <dbReference type="NCBI Taxonomy" id="2051"/>
    <lineage>
        <taxon>Bacteria</taxon>
        <taxon>Bacillati</taxon>
        <taxon>Actinomycetota</taxon>
        <taxon>Actinomycetes</taxon>
        <taxon>Actinomycetales</taxon>
        <taxon>Actinomycetaceae</taxon>
        <taxon>Mobiluncus</taxon>
    </lineage>
</organism>
<dbReference type="Proteomes" id="UP000553981">
    <property type="component" value="Unassembled WGS sequence"/>
</dbReference>
<dbReference type="InterPro" id="IPR051339">
    <property type="entry name" value="DnaJ_subfamily_B"/>
</dbReference>
<dbReference type="AlphaFoldDB" id="A0A2X2YG20"/>
<reference evidence="4 5" key="1">
    <citation type="submission" date="2018-06" db="EMBL/GenBank/DDBJ databases">
        <authorList>
            <consortium name="Pathogen Informatics"/>
            <person name="Doyle S."/>
        </authorList>
    </citation>
    <scope>NUCLEOTIDE SEQUENCE [LARGE SCALE GENOMIC DNA]</scope>
    <source>
        <strain evidence="4 5">NCTC11820</strain>
    </source>
</reference>
<dbReference type="InterPro" id="IPR008971">
    <property type="entry name" value="HSP40/DnaJ_pept-bd"/>
</dbReference>
<dbReference type="CDD" id="cd10747">
    <property type="entry name" value="DnaJ_C"/>
    <property type="match status" value="1"/>
</dbReference>
<gene>
    <name evidence="4" type="primary">dnaJ_1</name>
    <name evidence="3" type="ORF">HHJ67_01230</name>
    <name evidence="4" type="ORF">NCTC11820_00145</name>
</gene>
<dbReference type="PROSITE" id="PS50076">
    <property type="entry name" value="DNAJ_2"/>
    <property type="match status" value="1"/>
</dbReference>
<reference evidence="3 6" key="2">
    <citation type="submission" date="2020-04" db="EMBL/GenBank/DDBJ databases">
        <title>Antimicrobial susceptibility and clonality of vaginal-derived multi-drug resistant Mobiluncus isolates in China.</title>
        <authorList>
            <person name="Zhang X."/>
        </authorList>
    </citation>
    <scope>NUCLEOTIDE SEQUENCE [LARGE SCALE GENOMIC DNA]</scope>
    <source>
        <strain evidence="3 6">19</strain>
    </source>
</reference>
<dbReference type="PROSITE" id="PS00636">
    <property type="entry name" value="DNAJ_1"/>
    <property type="match status" value="1"/>
</dbReference>
<dbReference type="GO" id="GO:0005829">
    <property type="term" value="C:cytosol"/>
    <property type="evidence" value="ECO:0007669"/>
    <property type="project" value="TreeGrafter"/>
</dbReference>
<dbReference type="SUPFAM" id="SSF49493">
    <property type="entry name" value="HSP40/DnaJ peptide-binding domain"/>
    <property type="match status" value="2"/>
</dbReference>
<dbReference type="PRINTS" id="PR00625">
    <property type="entry name" value="JDOMAIN"/>
</dbReference>
<dbReference type="RefSeq" id="WP_004007966.1">
    <property type="nucleotide sequence ID" value="NZ_CAMYEK010000011.1"/>
</dbReference>
<dbReference type="InterPro" id="IPR018253">
    <property type="entry name" value="DnaJ_domain_CS"/>
</dbReference>
<dbReference type="PANTHER" id="PTHR24078">
    <property type="entry name" value="DNAJ HOMOLOG SUBFAMILY C MEMBER"/>
    <property type="match status" value="1"/>
</dbReference>
<name>A0A2X2YG20_9ACTO</name>
<dbReference type="FunFam" id="2.60.260.20:FF:000013">
    <property type="entry name" value="DnaJ subfamily B member 11"/>
    <property type="match status" value="1"/>
</dbReference>
<dbReference type="Gene3D" id="2.60.260.20">
    <property type="entry name" value="Urease metallochaperone UreE, N-terminal domain"/>
    <property type="match status" value="2"/>
</dbReference>
<evidence type="ECO:0000313" key="5">
    <source>
        <dbReference type="Proteomes" id="UP000250245"/>
    </source>
</evidence>
<keyword evidence="1" id="KW-0143">Chaperone</keyword>
<proteinExistence type="predicted"/>
<dbReference type="Gene3D" id="1.10.287.110">
    <property type="entry name" value="DnaJ domain"/>
    <property type="match status" value="1"/>
</dbReference>
<dbReference type="EMBL" id="JABCUI010000001">
    <property type="protein sequence ID" value="NMW86384.1"/>
    <property type="molecule type" value="Genomic_DNA"/>
</dbReference>